<evidence type="ECO:0000313" key="2">
    <source>
        <dbReference type="Proteomes" id="UP000018467"/>
    </source>
</evidence>
<dbReference type="Pfam" id="PF15478">
    <property type="entry name" value="LKAAEAR"/>
    <property type="match status" value="1"/>
</dbReference>
<dbReference type="OrthoDB" id="10045727at2759"/>
<dbReference type="Ensembl" id="ENSAMXT00000043437.1">
    <property type="protein sequence ID" value="ENSAMXP00000050839.1"/>
    <property type="gene ID" value="ENSAMXG00000043421.1"/>
</dbReference>
<reference evidence="2" key="1">
    <citation type="submission" date="2013-03" db="EMBL/GenBank/DDBJ databases">
        <authorList>
            <person name="Jeffery W."/>
            <person name="Warren W."/>
            <person name="Wilson R.K."/>
        </authorList>
    </citation>
    <scope>NUCLEOTIDE SEQUENCE</scope>
    <source>
        <strain evidence="2">female</strain>
    </source>
</reference>
<proteinExistence type="predicted"/>
<dbReference type="InParanoid" id="A0A3B1KAY2"/>
<dbReference type="PANTHER" id="PTHR35665">
    <property type="entry name" value="PROTEIN LKAAEAR1"/>
    <property type="match status" value="1"/>
</dbReference>
<dbReference type="Bgee" id="ENSAMXG00000043421">
    <property type="expression patterns" value="Expressed in olfactory epithelium and 3 other cell types or tissues"/>
</dbReference>
<dbReference type="PANTHER" id="PTHR35665:SF1">
    <property type="entry name" value="PROTEIN LKAAEAR1"/>
    <property type="match status" value="1"/>
</dbReference>
<reference evidence="1" key="3">
    <citation type="submission" date="2025-08" db="UniProtKB">
        <authorList>
            <consortium name="Ensembl"/>
        </authorList>
    </citation>
    <scope>IDENTIFICATION</scope>
</reference>
<dbReference type="GeneTree" id="ENSGT00390000009883"/>
<accession>A0A3B1KAY2</accession>
<name>A0A3B1KAY2_ASTMX</name>
<reference evidence="1" key="4">
    <citation type="submission" date="2025-09" db="UniProtKB">
        <authorList>
            <consortium name="Ensembl"/>
        </authorList>
    </citation>
    <scope>IDENTIFICATION</scope>
</reference>
<dbReference type="AlphaFoldDB" id="A0A3B1KAY2"/>
<dbReference type="Proteomes" id="UP000018467">
    <property type="component" value="Unassembled WGS sequence"/>
</dbReference>
<keyword evidence="2" id="KW-1185">Reference proteome</keyword>
<organism evidence="1 2">
    <name type="scientific">Astyanax mexicanus</name>
    <name type="common">Blind cave fish</name>
    <name type="synonym">Astyanax fasciatus mexicanus</name>
    <dbReference type="NCBI Taxonomy" id="7994"/>
    <lineage>
        <taxon>Eukaryota</taxon>
        <taxon>Metazoa</taxon>
        <taxon>Chordata</taxon>
        <taxon>Craniata</taxon>
        <taxon>Vertebrata</taxon>
        <taxon>Euteleostomi</taxon>
        <taxon>Actinopterygii</taxon>
        <taxon>Neopterygii</taxon>
        <taxon>Teleostei</taxon>
        <taxon>Ostariophysi</taxon>
        <taxon>Characiformes</taxon>
        <taxon>Characoidei</taxon>
        <taxon>Acestrorhamphidae</taxon>
        <taxon>Acestrorhamphinae</taxon>
        <taxon>Astyanax</taxon>
    </lineage>
</organism>
<protein>
    <submittedName>
        <fullName evidence="1">LKAAEAR motif containing 1</fullName>
    </submittedName>
</protein>
<evidence type="ECO:0000313" key="1">
    <source>
        <dbReference type="Ensembl" id="ENSAMXP00000050839.1"/>
    </source>
</evidence>
<dbReference type="InterPro" id="IPR029152">
    <property type="entry name" value="LKAAEAR1"/>
</dbReference>
<sequence length="165" mass="19246">MTEQKESEDRKWRNITGADLKRMCPQQRARHLAYAEPSKEAKGWMAASRQRVHARLAQQKAERNPQRVLDSKLHQDELIGQLKATEARNRIRQMRQQYHNLKAQEINLMISCQPSAQSAVRLELLLQAQEKKNKKTNISDGLDQLQRQRVEEILEDEKGLTIIRG</sequence>
<reference evidence="2" key="2">
    <citation type="journal article" date="2014" name="Nat. Commun.">
        <title>The cavefish genome reveals candidate genes for eye loss.</title>
        <authorList>
            <person name="McGaugh S.E."/>
            <person name="Gross J.B."/>
            <person name="Aken B."/>
            <person name="Blin M."/>
            <person name="Borowsky R."/>
            <person name="Chalopin D."/>
            <person name="Hinaux H."/>
            <person name="Jeffery W.R."/>
            <person name="Keene A."/>
            <person name="Ma L."/>
            <person name="Minx P."/>
            <person name="Murphy D."/>
            <person name="O'Quin K.E."/>
            <person name="Retaux S."/>
            <person name="Rohner N."/>
            <person name="Searle S.M."/>
            <person name="Stahl B.A."/>
            <person name="Tabin C."/>
            <person name="Volff J.N."/>
            <person name="Yoshizawa M."/>
            <person name="Warren W.C."/>
        </authorList>
    </citation>
    <scope>NUCLEOTIDE SEQUENCE [LARGE SCALE GENOMIC DNA]</scope>
    <source>
        <strain evidence="2">female</strain>
    </source>
</reference>